<reference evidence="7 8" key="1">
    <citation type="journal article" date="2010" name="Cell">
        <title>The genome of Naegleria gruberi illuminates early eukaryotic versatility.</title>
        <authorList>
            <person name="Fritz-Laylin L.K."/>
            <person name="Prochnik S.E."/>
            <person name="Ginger M.L."/>
            <person name="Dacks J.B."/>
            <person name="Carpenter M.L."/>
            <person name="Field M.C."/>
            <person name="Kuo A."/>
            <person name="Paredez A."/>
            <person name="Chapman J."/>
            <person name="Pham J."/>
            <person name="Shu S."/>
            <person name="Neupane R."/>
            <person name="Cipriano M."/>
            <person name="Mancuso J."/>
            <person name="Tu H."/>
            <person name="Salamov A."/>
            <person name="Lindquist E."/>
            <person name="Shapiro H."/>
            <person name="Lucas S."/>
            <person name="Grigoriev I.V."/>
            <person name="Cande W.Z."/>
            <person name="Fulton C."/>
            <person name="Rokhsar D.S."/>
            <person name="Dawson S.C."/>
        </authorList>
    </citation>
    <scope>NUCLEOTIDE SEQUENCE [LARGE SCALE GENOMIC DNA]</scope>
    <source>
        <strain evidence="7 8">NEG-M</strain>
    </source>
</reference>
<dbReference type="GO" id="GO:0051026">
    <property type="term" value="P:chiasma assembly"/>
    <property type="evidence" value="ECO:0007669"/>
    <property type="project" value="TreeGrafter"/>
</dbReference>
<dbReference type="InterPro" id="IPR027417">
    <property type="entry name" value="P-loop_NTPase"/>
</dbReference>
<dbReference type="GO" id="GO:0140664">
    <property type="term" value="F:ATP-dependent DNA damage sensor activity"/>
    <property type="evidence" value="ECO:0007669"/>
    <property type="project" value="InterPro"/>
</dbReference>
<dbReference type="GO" id="GO:0006298">
    <property type="term" value="P:mismatch repair"/>
    <property type="evidence" value="ECO:0007669"/>
    <property type="project" value="InterPro"/>
</dbReference>
<dbReference type="EMBL" id="GG738928">
    <property type="protein sequence ID" value="EFC36581.1"/>
    <property type="molecule type" value="Genomic_DNA"/>
</dbReference>
<dbReference type="STRING" id="5762.D2W2V4"/>
<feature type="domain" description="DNA mismatch repair proteins mutS family" evidence="6">
    <location>
        <begin position="749"/>
        <end position="765"/>
    </location>
</feature>
<feature type="compositionally biased region" description="Low complexity" evidence="5">
    <location>
        <begin position="77"/>
        <end position="87"/>
    </location>
</feature>
<dbReference type="eggNOG" id="KOG0221">
    <property type="taxonomic scope" value="Eukaryota"/>
</dbReference>
<dbReference type="VEuPathDB" id="AmoebaDB:NAEGRDRAFT_75725"/>
<evidence type="ECO:0000313" key="7">
    <source>
        <dbReference type="EMBL" id="EFC36581.1"/>
    </source>
</evidence>
<dbReference type="Gene3D" id="3.40.50.300">
    <property type="entry name" value="P-loop containing nucleotide triphosphate hydrolases"/>
    <property type="match status" value="1"/>
</dbReference>
<evidence type="ECO:0000259" key="6">
    <source>
        <dbReference type="PROSITE" id="PS00486"/>
    </source>
</evidence>
<dbReference type="GO" id="GO:0005524">
    <property type="term" value="F:ATP binding"/>
    <property type="evidence" value="ECO:0007669"/>
    <property type="project" value="UniProtKB-KW"/>
</dbReference>
<dbReference type="Proteomes" id="UP000006671">
    <property type="component" value="Unassembled WGS sequence"/>
</dbReference>
<dbReference type="InterPro" id="IPR036187">
    <property type="entry name" value="DNA_mismatch_repair_MutS_sf"/>
</dbReference>
<dbReference type="InterPro" id="IPR000432">
    <property type="entry name" value="DNA_mismatch_repair_MutS_C"/>
</dbReference>
<keyword evidence="8" id="KW-1185">Reference proteome</keyword>
<proteinExistence type="inferred from homology"/>
<name>D2W2V4_NAEGR</name>
<sequence>MSNNHPLNLFSADLYSSDEDEDLIQNGGDQHGSMMMRMENGGALDRSFGRGGGQPQQSTSHLNQLNDSSFVSVASTGGASSSLSVGTPARNTVRSTDANNDEDEEALENETPVILSLCYQRGRLGVAAFDMNSGELLCGETNENTLFEATEFVKFEVKPNLILVPSRLEQSFMKHVKKPIEGAKEQQIEVKLLKSSDFSAENATKKIQLLENVLLGNQNDRMMTDEEPSTPILNNGPAFLKQANRLRQVSEKNDNMFDFSSLYVEENTQTVRALGGLLCHIQTNRLSFGELDDIEVLKNIKNIKNFKLFSNQNSHAHVVTVESHPSSSLGKPKEGLSLFGIMNKTKSSVGKDLLRQWFLKPVMDLDIIKKRHDAIDYFSRFSDDIIDEIRENLKFVKNTKRIINRMREAKATVNDWSNLYKTLYCYKNITEILSEMDDNPSVEVAQDLLNHDNESIMKVLQAISKIVDLKESRSQNRLVIMTGVNSELDNRRQTYESLDTFLDLVAQQESNSFPEDFPFSFKAVYYPQLGFLLVVDKNETSENYSEYAQYGLRFHFSSDRSLYFKNDTTDELDTEVGDIHHLIIEQETSISVKLEKYVLQYHDQINKSNDLCAKLDCIISMANCASEFNLSRPVMTNESKLNIREGKNILQELTVDTFIPNDTNISECIQIITGPNNSGKSCYLKQVGLIVFMAHIGSFVSASPESVIGVVDRIMTRIQSQDSISVSQSTFAIDVLQMKAMVDFASSRSLLLIDEFGKGTLALDGIALLSAILKHFQEREHVPRVIVTTHYVEVLQHKIIDVNSTSIQFMTMDVLIDSVNELPNDMEDEHFVVPSAEDLVFLYKLTRGKIIPSYGITVASLAGLPNQIIERAKFVAERLSKSKPIEAVKDNEKGKLFYELYDRFRKCDGSEESIKQLFNFVKSI</sequence>
<dbReference type="SUPFAM" id="SSF48334">
    <property type="entry name" value="DNA repair protein MutS, domain III"/>
    <property type="match status" value="1"/>
</dbReference>
<dbReference type="KEGG" id="ngr:NAEGRDRAFT_75725"/>
<dbReference type="Pfam" id="PF00488">
    <property type="entry name" value="MutS_V"/>
    <property type="match status" value="1"/>
</dbReference>
<dbReference type="SMART" id="SM00533">
    <property type="entry name" value="MUTSd"/>
    <property type="match status" value="1"/>
</dbReference>
<feature type="region of interest" description="Disordered" evidence="5">
    <location>
        <begin position="42"/>
        <end position="62"/>
    </location>
</feature>
<accession>D2W2V4</accession>
<evidence type="ECO:0000256" key="1">
    <source>
        <dbReference type="ARBA" id="ARBA00006271"/>
    </source>
</evidence>
<keyword evidence="4" id="KW-0238">DNA-binding</keyword>
<dbReference type="SMART" id="SM00534">
    <property type="entry name" value="MUTSac"/>
    <property type="match status" value="1"/>
</dbReference>
<protein>
    <submittedName>
        <fullName evidence="7">Predicted protein</fullName>
    </submittedName>
</protein>
<dbReference type="GO" id="GO:0030983">
    <property type="term" value="F:mismatched DNA binding"/>
    <property type="evidence" value="ECO:0007669"/>
    <property type="project" value="InterPro"/>
</dbReference>
<organism evidence="8">
    <name type="scientific">Naegleria gruberi</name>
    <name type="common">Amoeba</name>
    <dbReference type="NCBI Taxonomy" id="5762"/>
    <lineage>
        <taxon>Eukaryota</taxon>
        <taxon>Discoba</taxon>
        <taxon>Heterolobosea</taxon>
        <taxon>Tetramitia</taxon>
        <taxon>Eutetramitia</taxon>
        <taxon>Vahlkampfiidae</taxon>
        <taxon>Naegleria</taxon>
    </lineage>
</organism>
<dbReference type="InParanoid" id="D2W2V4"/>
<keyword evidence="3" id="KW-0067">ATP-binding</keyword>
<dbReference type="Gene3D" id="1.10.1420.10">
    <property type="match status" value="1"/>
</dbReference>
<evidence type="ECO:0000256" key="5">
    <source>
        <dbReference type="SAM" id="MobiDB-lite"/>
    </source>
</evidence>
<dbReference type="PROSITE" id="PS00486">
    <property type="entry name" value="DNA_MISMATCH_REPAIR_2"/>
    <property type="match status" value="1"/>
</dbReference>
<comment type="similarity">
    <text evidence="1">Belongs to the DNA mismatch repair MutS family.</text>
</comment>
<dbReference type="AlphaFoldDB" id="D2W2V4"/>
<dbReference type="Pfam" id="PF05192">
    <property type="entry name" value="MutS_III"/>
    <property type="match status" value="1"/>
</dbReference>
<dbReference type="PANTHER" id="PTHR11361:SF20">
    <property type="entry name" value="MUTS PROTEIN HOMOLOG 5"/>
    <property type="match status" value="1"/>
</dbReference>
<evidence type="ECO:0000313" key="8">
    <source>
        <dbReference type="Proteomes" id="UP000006671"/>
    </source>
</evidence>
<dbReference type="InterPro" id="IPR017261">
    <property type="entry name" value="DNA_mismatch_repair_MutS/MSH"/>
</dbReference>
<dbReference type="SUPFAM" id="SSF52540">
    <property type="entry name" value="P-loop containing nucleoside triphosphate hydrolases"/>
    <property type="match status" value="1"/>
</dbReference>
<evidence type="ECO:0000256" key="3">
    <source>
        <dbReference type="ARBA" id="ARBA00022840"/>
    </source>
</evidence>
<dbReference type="PANTHER" id="PTHR11361">
    <property type="entry name" value="DNA MISMATCH REPAIR PROTEIN MUTS FAMILY MEMBER"/>
    <property type="match status" value="1"/>
</dbReference>
<dbReference type="GeneID" id="8856573"/>
<dbReference type="RefSeq" id="XP_002669325.1">
    <property type="nucleotide sequence ID" value="XM_002669279.1"/>
</dbReference>
<gene>
    <name evidence="7" type="ORF">NAEGRDRAFT_75725</name>
</gene>
<feature type="region of interest" description="Disordered" evidence="5">
    <location>
        <begin position="77"/>
        <end position="107"/>
    </location>
</feature>
<dbReference type="GO" id="GO:0005634">
    <property type="term" value="C:nucleus"/>
    <property type="evidence" value="ECO:0007669"/>
    <property type="project" value="TreeGrafter"/>
</dbReference>
<dbReference type="InterPro" id="IPR045076">
    <property type="entry name" value="MutS"/>
</dbReference>
<dbReference type="PIRSF" id="PIRSF037677">
    <property type="entry name" value="DNA_mis_repair_Msh6"/>
    <property type="match status" value="1"/>
</dbReference>
<dbReference type="InterPro" id="IPR007696">
    <property type="entry name" value="DNA_mismatch_repair_MutS_core"/>
</dbReference>
<evidence type="ECO:0000256" key="2">
    <source>
        <dbReference type="ARBA" id="ARBA00022741"/>
    </source>
</evidence>
<dbReference type="OrthoDB" id="29596at2759"/>
<keyword evidence="2" id="KW-0547">Nucleotide-binding</keyword>
<evidence type="ECO:0000256" key="4">
    <source>
        <dbReference type="ARBA" id="ARBA00023125"/>
    </source>
</evidence>
<dbReference type="OMA" id="HYFVQDC"/>